<comment type="caution">
    <text evidence="10">The sequence shown here is derived from an EMBL/GenBank/DDBJ whole genome shotgun (WGS) entry which is preliminary data.</text>
</comment>
<keyword evidence="4" id="KW-0274">FAD</keyword>
<dbReference type="PATRIC" id="fig|1177755.3.peg.3243"/>
<evidence type="ECO:0000256" key="2">
    <source>
        <dbReference type="ARBA" id="ARBA00009183"/>
    </source>
</evidence>
<evidence type="ECO:0000313" key="11">
    <source>
        <dbReference type="Proteomes" id="UP000095087"/>
    </source>
</evidence>
<dbReference type="GO" id="GO:0050660">
    <property type="term" value="F:flavin adenine dinucleotide binding"/>
    <property type="evidence" value="ECO:0007669"/>
    <property type="project" value="InterPro"/>
</dbReference>
<comment type="similarity">
    <text evidence="2">Belongs to the FMO family.</text>
</comment>
<evidence type="ECO:0000256" key="7">
    <source>
        <dbReference type="ARBA" id="ARBA00023033"/>
    </source>
</evidence>
<dbReference type="EMBL" id="MASI01000017">
    <property type="protein sequence ID" value="ODA65905.1"/>
    <property type="molecule type" value="Genomic_DNA"/>
</dbReference>
<dbReference type="InterPro" id="IPR020946">
    <property type="entry name" value="Flavin_mOase-like"/>
</dbReference>
<dbReference type="Proteomes" id="UP000095087">
    <property type="component" value="Unassembled WGS sequence"/>
</dbReference>
<evidence type="ECO:0000256" key="9">
    <source>
        <dbReference type="ARBA" id="ARBA00035159"/>
    </source>
</evidence>
<dbReference type="EC" id="1.14.13.148" evidence="8"/>
<dbReference type="FunFam" id="3.50.50.60:FF:000138">
    <property type="entry name" value="Flavin-containing monooxygenase"/>
    <property type="match status" value="1"/>
</dbReference>
<organism evidence="10 11">
    <name type="scientific">Methyloligella halotolerans</name>
    <dbReference type="NCBI Taxonomy" id="1177755"/>
    <lineage>
        <taxon>Bacteria</taxon>
        <taxon>Pseudomonadati</taxon>
        <taxon>Pseudomonadota</taxon>
        <taxon>Alphaproteobacteria</taxon>
        <taxon>Hyphomicrobiales</taxon>
        <taxon>Hyphomicrobiaceae</taxon>
        <taxon>Methyloligella</taxon>
    </lineage>
</organism>
<dbReference type="GO" id="GO:0034899">
    <property type="term" value="F:trimethylamine monooxygenase activity"/>
    <property type="evidence" value="ECO:0007669"/>
    <property type="project" value="UniProtKB-EC"/>
</dbReference>
<dbReference type="Pfam" id="PF00743">
    <property type="entry name" value="FMO-like"/>
    <property type="match status" value="1"/>
</dbReference>
<evidence type="ECO:0000256" key="4">
    <source>
        <dbReference type="ARBA" id="ARBA00022827"/>
    </source>
</evidence>
<evidence type="ECO:0000256" key="3">
    <source>
        <dbReference type="ARBA" id="ARBA00022630"/>
    </source>
</evidence>
<sequence length="161" mass="18031">MRWVEYDPETEKFTVTVQDLKNDHTYSEEFDYVVAANGHFSTPNVPDFEGLKMFPGRVLHAHDFRDALEFKGKDVLLIGASYSAEDIGVQCHKYGANSITFSYRTAPMGFDWPDGFEEKPLLQKVEGNTAHFADGTTKEVDASCCARATRTTTRSCPTAFA</sequence>
<proteinExistence type="inferred from homology"/>
<dbReference type="PANTHER" id="PTHR23023">
    <property type="entry name" value="DIMETHYLANILINE MONOOXYGENASE"/>
    <property type="match status" value="1"/>
</dbReference>
<keyword evidence="5" id="KW-0521">NADP</keyword>
<accession>A0A1E2RUU6</accession>
<dbReference type="GO" id="GO:0050661">
    <property type="term" value="F:NADP binding"/>
    <property type="evidence" value="ECO:0007669"/>
    <property type="project" value="InterPro"/>
</dbReference>
<gene>
    <name evidence="10" type="ORF">A7A08_03218</name>
</gene>
<evidence type="ECO:0000313" key="10">
    <source>
        <dbReference type="EMBL" id="ODA65905.1"/>
    </source>
</evidence>
<keyword evidence="3" id="KW-0285">Flavoprotein</keyword>
<keyword evidence="11" id="KW-1185">Reference proteome</keyword>
<keyword evidence="6 10" id="KW-0560">Oxidoreductase</keyword>
<keyword evidence="7 10" id="KW-0503">Monooxygenase</keyword>
<reference evidence="10 11" key="1">
    <citation type="submission" date="2016-07" db="EMBL/GenBank/DDBJ databases">
        <title>Draft genome sequence of Methyloligella halotolerans C2T (VKM B-2706T=CCUG 61687T=DSM 25045T), a halotolerant polyhydroxybutyrate accumulating methylotroph.</title>
        <authorList>
            <person name="Vasilenko O.V."/>
            <person name="Doronina N.V."/>
            <person name="Poroshina M.N."/>
            <person name="Tarlachkov S.V."/>
            <person name="Trotsenko Y.A."/>
        </authorList>
    </citation>
    <scope>NUCLEOTIDE SEQUENCE [LARGE SCALE GENOMIC DNA]</scope>
    <source>
        <strain evidence="10 11">VKM B-2706</strain>
    </source>
</reference>
<comment type="cofactor">
    <cofactor evidence="1">
        <name>FAD</name>
        <dbReference type="ChEBI" id="CHEBI:57692"/>
    </cofactor>
</comment>
<evidence type="ECO:0000256" key="6">
    <source>
        <dbReference type="ARBA" id="ARBA00023002"/>
    </source>
</evidence>
<dbReference type="AlphaFoldDB" id="A0A1E2RUU6"/>
<protein>
    <recommendedName>
        <fullName evidence="9">Trimethylamine monooxygenase</fullName>
        <ecNumber evidence="8">1.14.13.148</ecNumber>
    </recommendedName>
</protein>
<dbReference type="InterPro" id="IPR036188">
    <property type="entry name" value="FAD/NAD-bd_sf"/>
</dbReference>
<dbReference type="GO" id="GO:0004499">
    <property type="term" value="F:N,N-dimethylaniline monooxygenase activity"/>
    <property type="evidence" value="ECO:0007669"/>
    <property type="project" value="InterPro"/>
</dbReference>
<evidence type="ECO:0000256" key="5">
    <source>
        <dbReference type="ARBA" id="ARBA00022857"/>
    </source>
</evidence>
<evidence type="ECO:0000256" key="8">
    <source>
        <dbReference type="ARBA" id="ARBA00034528"/>
    </source>
</evidence>
<dbReference type="InterPro" id="IPR050346">
    <property type="entry name" value="FMO-like"/>
</dbReference>
<dbReference type="SUPFAM" id="SSF51905">
    <property type="entry name" value="FAD/NAD(P)-binding domain"/>
    <property type="match status" value="1"/>
</dbReference>
<dbReference type="STRING" id="1177755.A7A08_03218"/>
<evidence type="ECO:0000256" key="1">
    <source>
        <dbReference type="ARBA" id="ARBA00001974"/>
    </source>
</evidence>
<dbReference type="Gene3D" id="3.50.50.60">
    <property type="entry name" value="FAD/NAD(P)-binding domain"/>
    <property type="match status" value="2"/>
</dbReference>
<name>A0A1E2RUU6_9HYPH</name>